<gene>
    <name evidence="3" type="ORF">JKF63_03934</name>
</gene>
<feature type="region of interest" description="Disordered" evidence="1">
    <location>
        <begin position="336"/>
        <end position="365"/>
    </location>
</feature>
<evidence type="ECO:0000313" key="3">
    <source>
        <dbReference type="EMBL" id="KAG5497668.1"/>
    </source>
</evidence>
<dbReference type="Gene3D" id="3.40.525.10">
    <property type="entry name" value="CRAL-TRIO lipid binding domain"/>
    <property type="match status" value="1"/>
</dbReference>
<dbReference type="OrthoDB" id="1434354at2759"/>
<dbReference type="GeneID" id="94290007"/>
<evidence type="ECO:0000256" key="1">
    <source>
        <dbReference type="SAM" id="MobiDB-lite"/>
    </source>
</evidence>
<evidence type="ECO:0000259" key="2">
    <source>
        <dbReference type="PROSITE" id="PS50191"/>
    </source>
</evidence>
<accession>A0A836IM07</accession>
<dbReference type="CDD" id="cd00170">
    <property type="entry name" value="SEC14"/>
    <property type="match status" value="1"/>
</dbReference>
<dbReference type="PANTHER" id="PTHR45657:SF1">
    <property type="entry name" value="CRAL-TRIO DOMAIN-CONTAINING PROTEIN YKL091C-RELATED"/>
    <property type="match status" value="1"/>
</dbReference>
<dbReference type="SUPFAM" id="SSF52087">
    <property type="entry name" value="CRAL/TRIO domain"/>
    <property type="match status" value="1"/>
</dbReference>
<evidence type="ECO:0000313" key="4">
    <source>
        <dbReference type="Proteomes" id="UP000674318"/>
    </source>
</evidence>
<dbReference type="PANTHER" id="PTHR45657">
    <property type="entry name" value="CRAL-TRIO DOMAIN-CONTAINING PROTEIN YKL091C-RELATED"/>
    <property type="match status" value="1"/>
</dbReference>
<dbReference type="InterPro" id="IPR051026">
    <property type="entry name" value="PI/PC_transfer"/>
</dbReference>
<dbReference type="Proteomes" id="UP000674318">
    <property type="component" value="Unassembled WGS sequence"/>
</dbReference>
<protein>
    <recommendedName>
        <fullName evidence="2">CRAL-TRIO domain-containing protein</fullName>
    </recommendedName>
</protein>
<dbReference type="InterPro" id="IPR001251">
    <property type="entry name" value="CRAL-TRIO_dom"/>
</dbReference>
<dbReference type="InterPro" id="IPR036865">
    <property type="entry name" value="CRAL-TRIO_dom_sf"/>
</dbReference>
<reference evidence="3 4" key="1">
    <citation type="submission" date="2021-02" db="EMBL/GenBank/DDBJ databases">
        <title>Porcisia hertigi Genome sequencing and assembly.</title>
        <authorList>
            <person name="Almutairi H."/>
            <person name="Gatherer D."/>
        </authorList>
    </citation>
    <scope>NUCLEOTIDE SEQUENCE [LARGE SCALE GENOMIC DNA]</scope>
    <source>
        <strain evidence="3 4">C119</strain>
    </source>
</reference>
<dbReference type="KEGG" id="phet:94290007"/>
<organism evidence="3 4">
    <name type="scientific">Porcisia hertigi</name>
    <dbReference type="NCBI Taxonomy" id="2761500"/>
    <lineage>
        <taxon>Eukaryota</taxon>
        <taxon>Discoba</taxon>
        <taxon>Euglenozoa</taxon>
        <taxon>Kinetoplastea</taxon>
        <taxon>Metakinetoplastina</taxon>
        <taxon>Trypanosomatida</taxon>
        <taxon>Trypanosomatidae</taxon>
        <taxon>Leishmaniinae</taxon>
        <taxon>Porcisia</taxon>
    </lineage>
</organism>
<comment type="caution">
    <text evidence="3">The sequence shown here is derived from an EMBL/GenBank/DDBJ whole genome shotgun (WGS) entry which is preliminary data.</text>
</comment>
<sequence length="365" mass="41501">MPATASVPRHRRYVDMTPEREQKVTQLVQLMKQAYDPLPMQLQILLRYSPTSEDAPTPHNTTRHYCYCALISCEWNVQRAFDTMNRHVAYRRQFQLDERSELPSAMSIRGWDQVEVSHALGKELRTGNQRVDQIAANIDRYLPCGLHYWDRYGQPLFYLMLGSVDEKNLLKKLKQTANVGQSIAAVLWELLQHLLGSGEWLAYYQQMQYDAGVLTVDASEGLIRATTIVIDLKGLTYKMMWKPAIDLLVTSFKQLLHHYPECVHQILVVNSPSMVSFGYGIIRHILPPTVRAKIRMANSSESLALLKEQIDEKYVPDFYGGACHCPGGCVRSYNPNSSETDTTTIDQDGTLPDTEQVPMDGGVMT</sequence>
<dbReference type="InterPro" id="IPR036273">
    <property type="entry name" value="CRAL/TRIO_N_dom_sf"/>
</dbReference>
<dbReference type="Pfam" id="PF00650">
    <property type="entry name" value="CRAL_TRIO"/>
    <property type="match status" value="1"/>
</dbReference>
<dbReference type="SMART" id="SM00516">
    <property type="entry name" value="SEC14"/>
    <property type="match status" value="1"/>
</dbReference>
<dbReference type="AlphaFoldDB" id="A0A836IM07"/>
<keyword evidence="4" id="KW-1185">Reference proteome</keyword>
<name>A0A836IM07_9TRYP</name>
<dbReference type="SUPFAM" id="SSF46938">
    <property type="entry name" value="CRAL/TRIO N-terminal domain"/>
    <property type="match status" value="1"/>
</dbReference>
<proteinExistence type="predicted"/>
<dbReference type="RefSeq" id="XP_067755136.1">
    <property type="nucleotide sequence ID" value="XM_067899930.1"/>
</dbReference>
<dbReference type="EMBL" id="JAFJZO010000031">
    <property type="protein sequence ID" value="KAG5497668.1"/>
    <property type="molecule type" value="Genomic_DNA"/>
</dbReference>
<dbReference type="PROSITE" id="PS50191">
    <property type="entry name" value="CRAL_TRIO"/>
    <property type="match status" value="1"/>
</dbReference>
<feature type="domain" description="CRAL-TRIO" evidence="2">
    <location>
        <begin position="134"/>
        <end position="327"/>
    </location>
</feature>
<feature type="compositionally biased region" description="Polar residues" evidence="1">
    <location>
        <begin position="336"/>
        <end position="347"/>
    </location>
</feature>